<keyword evidence="5" id="KW-0324">Glycolysis</keyword>
<evidence type="ECO:0000256" key="4">
    <source>
        <dbReference type="ARBA" id="ARBA00005524"/>
    </source>
</evidence>
<evidence type="ECO:0000256" key="5">
    <source>
        <dbReference type="ARBA" id="ARBA00023152"/>
    </source>
</evidence>
<dbReference type="PIRSF" id="PIRSF006392">
    <property type="entry name" value="IPGAM_arch"/>
    <property type="match status" value="1"/>
</dbReference>
<reference evidence="7" key="1">
    <citation type="submission" date="2023-03" db="EMBL/GenBank/DDBJ databases">
        <authorList>
            <person name="Steffen K."/>
            <person name="Cardenas P."/>
        </authorList>
    </citation>
    <scope>NUCLEOTIDE SEQUENCE</scope>
</reference>
<dbReference type="InterPro" id="IPR006124">
    <property type="entry name" value="Metalloenzyme"/>
</dbReference>
<dbReference type="PANTHER" id="PTHR31209">
    <property type="entry name" value="COFACTOR-INDEPENDENT PHOSPHOGLYCERATE MUTASE"/>
    <property type="match status" value="1"/>
</dbReference>
<comment type="function">
    <text evidence="2">Catalyzes the interconversion of 2-phosphoglycerate and 3-phosphoglycerate.</text>
</comment>
<comment type="pathway">
    <text evidence="3">Carbohydrate degradation.</text>
</comment>
<dbReference type="Pfam" id="PF01676">
    <property type="entry name" value="Metalloenzyme"/>
    <property type="match status" value="1"/>
</dbReference>
<dbReference type="Proteomes" id="UP001174909">
    <property type="component" value="Unassembled WGS sequence"/>
</dbReference>
<dbReference type="GO" id="GO:0006096">
    <property type="term" value="P:glycolytic process"/>
    <property type="evidence" value="ECO:0007669"/>
    <property type="project" value="UniProtKB-KW"/>
</dbReference>
<dbReference type="SUPFAM" id="SSF53649">
    <property type="entry name" value="Alkaline phosphatase-like"/>
    <property type="match status" value="1"/>
</dbReference>
<dbReference type="InterPro" id="IPR004456">
    <property type="entry name" value="Pglycerate_mutase_ApgM"/>
</dbReference>
<evidence type="ECO:0000259" key="6">
    <source>
        <dbReference type="Pfam" id="PF01676"/>
    </source>
</evidence>
<dbReference type="GO" id="GO:0046872">
    <property type="term" value="F:metal ion binding"/>
    <property type="evidence" value="ECO:0007669"/>
    <property type="project" value="InterPro"/>
</dbReference>
<evidence type="ECO:0000313" key="7">
    <source>
        <dbReference type="EMBL" id="CAI8049242.1"/>
    </source>
</evidence>
<dbReference type="Gene3D" id="3.30.70.2130">
    <property type="entry name" value="Metalloenzyme domain"/>
    <property type="match status" value="1"/>
</dbReference>
<dbReference type="NCBIfam" id="NF003160">
    <property type="entry name" value="PRK04135.1"/>
    <property type="match status" value="1"/>
</dbReference>
<feature type="domain" description="Metalloenzyme" evidence="6">
    <location>
        <begin position="51"/>
        <end position="410"/>
    </location>
</feature>
<evidence type="ECO:0000256" key="3">
    <source>
        <dbReference type="ARBA" id="ARBA00004921"/>
    </source>
</evidence>
<evidence type="ECO:0000256" key="2">
    <source>
        <dbReference type="ARBA" id="ARBA00002315"/>
    </source>
</evidence>
<comment type="similarity">
    <text evidence="4">Belongs to the BPG-independent phosphoglycerate mutase family. A-PGAM subfamily.</text>
</comment>
<evidence type="ECO:0000256" key="1">
    <source>
        <dbReference type="ARBA" id="ARBA00000370"/>
    </source>
</evidence>
<sequence>MFPPCSCTLVTPFLSSRGPRPLSGLCLCPSCPPLLDRGLTPPTREGDVAHPDTRKSELETARIPNLDALAQRSACGLTTPVEMGVAPGSGPGHLALFGYDPLKYIIGRGALEALGSAVELLPGDVAARGNFCTVDDDGILTDRRAGRIATELSAPLCERLDRIEIPGVQVDVFPVQDYRFVLRLRGEGLSEQVEETDPQREGMRARPASALVPEAQRTAEVVQQFVQEAARLLAEEEPANMVLLRGWAQLPNLPDFGEVYQLNPAAIAAYPMYRGLASVANMQVIPTGKTFADEVDTLYSNWDQHDFFFLHYKPADAAGEDGDFDAKVRTLEDLDAFIPRIMELQPDVLMVAGDHSTPAIMASHSWHPVPFLLHSKLTLGEGINAFSERDCAQGSLGRIPAKTIMLLALSHAGKLAKFGP</sequence>
<dbReference type="Gene3D" id="3.40.720.10">
    <property type="entry name" value="Alkaline Phosphatase, subunit A"/>
    <property type="match status" value="1"/>
</dbReference>
<dbReference type="Pfam" id="PF10143">
    <property type="entry name" value="PhosphMutase"/>
    <property type="match status" value="1"/>
</dbReference>
<name>A0AA35XFV6_GEOBA</name>
<dbReference type="PANTHER" id="PTHR31209:SF0">
    <property type="entry name" value="METALLOENZYME DOMAIN-CONTAINING PROTEIN"/>
    <property type="match status" value="1"/>
</dbReference>
<comment type="caution">
    <text evidence="7">The sequence shown here is derived from an EMBL/GenBank/DDBJ whole genome shotgun (WGS) entry which is preliminary data.</text>
</comment>
<dbReference type="CDD" id="cd16011">
    <property type="entry name" value="iPGM_like"/>
    <property type="match status" value="1"/>
</dbReference>
<dbReference type="InterPro" id="IPR042253">
    <property type="entry name" value="Pglycerate_mutase_ApgM_sf"/>
</dbReference>
<protein>
    <submittedName>
        <fullName evidence="7">Probable 2,3-bisphosphoglycerate-independent phosphoglycerate mutase</fullName>
    </submittedName>
</protein>
<dbReference type="EMBL" id="CASHTH010003782">
    <property type="protein sequence ID" value="CAI8049242.1"/>
    <property type="molecule type" value="Genomic_DNA"/>
</dbReference>
<comment type="catalytic activity">
    <reaction evidence="1">
        <text>(2R)-2-phosphoglycerate = (2R)-3-phosphoglycerate</text>
        <dbReference type="Rhea" id="RHEA:15901"/>
        <dbReference type="ChEBI" id="CHEBI:58272"/>
        <dbReference type="ChEBI" id="CHEBI:58289"/>
        <dbReference type="EC" id="5.4.2.12"/>
    </reaction>
</comment>
<dbReference type="AlphaFoldDB" id="A0AA35XFV6"/>
<accession>A0AA35XFV6</accession>
<keyword evidence="8" id="KW-1185">Reference proteome</keyword>
<gene>
    <name evidence="7" type="ORF">GBAR_LOCUS27093</name>
</gene>
<dbReference type="NCBIfam" id="TIGR00306">
    <property type="entry name" value="apgM"/>
    <property type="match status" value="1"/>
</dbReference>
<dbReference type="InterPro" id="IPR017850">
    <property type="entry name" value="Alkaline_phosphatase_core_sf"/>
</dbReference>
<dbReference type="GO" id="GO:0004619">
    <property type="term" value="F:phosphoglycerate mutase activity"/>
    <property type="evidence" value="ECO:0007669"/>
    <property type="project" value="UniProtKB-EC"/>
</dbReference>
<evidence type="ECO:0000313" key="8">
    <source>
        <dbReference type="Proteomes" id="UP001174909"/>
    </source>
</evidence>
<proteinExistence type="inferred from homology"/>
<organism evidence="7 8">
    <name type="scientific">Geodia barretti</name>
    <name type="common">Barrett's horny sponge</name>
    <dbReference type="NCBI Taxonomy" id="519541"/>
    <lineage>
        <taxon>Eukaryota</taxon>
        <taxon>Metazoa</taxon>
        <taxon>Porifera</taxon>
        <taxon>Demospongiae</taxon>
        <taxon>Heteroscleromorpha</taxon>
        <taxon>Tetractinellida</taxon>
        <taxon>Astrophorina</taxon>
        <taxon>Geodiidae</taxon>
        <taxon>Geodia</taxon>
    </lineage>
</organism>